<keyword evidence="1" id="KW-0460">Magnesium</keyword>
<keyword evidence="3" id="KW-1185">Reference proteome</keyword>
<dbReference type="Gene3D" id="3.30.540.10">
    <property type="entry name" value="Fructose-1,6-Bisphosphatase, subunit A, domain 1"/>
    <property type="match status" value="1"/>
</dbReference>
<dbReference type="SUPFAM" id="SSF56655">
    <property type="entry name" value="Carbohydrate phosphatase"/>
    <property type="match status" value="1"/>
</dbReference>
<dbReference type="EMBL" id="VDMP01000020">
    <property type="protein sequence ID" value="TNM42700.1"/>
    <property type="molecule type" value="Genomic_DNA"/>
</dbReference>
<name>A0A5C4W3C4_9ACTN</name>
<dbReference type="OrthoDB" id="9772456at2"/>
<evidence type="ECO:0000313" key="3">
    <source>
        <dbReference type="Proteomes" id="UP000313231"/>
    </source>
</evidence>
<accession>A0A5C4W3C4</accession>
<dbReference type="PANTHER" id="PTHR20854:SF4">
    <property type="entry name" value="INOSITOL-1-MONOPHOSPHATASE-RELATED"/>
    <property type="match status" value="1"/>
</dbReference>
<keyword evidence="1" id="KW-0479">Metal-binding</keyword>
<feature type="binding site" evidence="1">
    <location>
        <position position="68"/>
    </location>
    <ligand>
        <name>Mg(2+)</name>
        <dbReference type="ChEBI" id="CHEBI:18420"/>
        <label>1</label>
        <note>catalytic</note>
    </ligand>
</feature>
<reference evidence="2 3" key="1">
    <citation type="journal article" date="2016" name="Int. J. Syst. Evol. Microbiol.">
        <title>Nocardioides albidus sp. nov., an actinobacterium isolated from garden soil.</title>
        <authorList>
            <person name="Singh H."/>
            <person name="Du J."/>
            <person name="Trinh H."/>
            <person name="Won K."/>
            <person name="Yang J.E."/>
            <person name="Yin C."/>
            <person name="Kook M."/>
            <person name="Yi T.H."/>
        </authorList>
    </citation>
    <scope>NUCLEOTIDE SEQUENCE [LARGE SCALE GENOMIC DNA]</scope>
    <source>
        <strain evidence="2 3">CCTCC AB 2015297</strain>
    </source>
</reference>
<evidence type="ECO:0000256" key="1">
    <source>
        <dbReference type="PIRSR" id="PIRSR600760-2"/>
    </source>
</evidence>
<feature type="binding site" evidence="1">
    <location>
        <position position="87"/>
    </location>
    <ligand>
        <name>Mg(2+)</name>
        <dbReference type="ChEBI" id="CHEBI:18420"/>
        <label>1</label>
        <note>catalytic</note>
    </ligand>
</feature>
<dbReference type="Pfam" id="PF00459">
    <property type="entry name" value="Inositol_P"/>
    <property type="match status" value="1"/>
</dbReference>
<dbReference type="CDD" id="cd01637">
    <property type="entry name" value="IMPase_like"/>
    <property type="match status" value="1"/>
</dbReference>
<dbReference type="PANTHER" id="PTHR20854">
    <property type="entry name" value="INOSITOL MONOPHOSPHATASE"/>
    <property type="match status" value="1"/>
</dbReference>
<dbReference type="InterPro" id="IPR000760">
    <property type="entry name" value="Inositol_monophosphatase-like"/>
</dbReference>
<dbReference type="GO" id="GO:0046872">
    <property type="term" value="F:metal ion binding"/>
    <property type="evidence" value="ECO:0007669"/>
    <property type="project" value="UniProtKB-KW"/>
</dbReference>
<evidence type="ECO:0000313" key="2">
    <source>
        <dbReference type="EMBL" id="TNM42700.1"/>
    </source>
</evidence>
<gene>
    <name evidence="2" type="ORF">FHP29_06700</name>
</gene>
<protein>
    <submittedName>
        <fullName evidence="2">Phosphatase</fullName>
    </submittedName>
</protein>
<dbReference type="AlphaFoldDB" id="A0A5C4W3C4"/>
<sequence>MSALSRDVQIALTAVGAGAAVVRAAYGRALIIRAKSGIDFATNVDIDAERAILDVITAAFPGDAVEGEETGRSGGTATTRRWLVDPLCGTLNFAARTPLAAVNVALVDDSRIVAAAVADPIAGEVFWSDGERAMIRTPDGADIAMSPSPASRLVDVNCDGPLDRPFLGAQVIDAAFRAAFGPRVVSTTLAVAWVAAGRRAGYVSDGHLIDNVHFAAGIELCRAAGCVVTDLGGAEVGTGRGLIIGADAATHHRLLSIVEPHVEAWAHQ</sequence>
<feature type="binding site" evidence="1">
    <location>
        <position position="85"/>
    </location>
    <ligand>
        <name>Mg(2+)</name>
        <dbReference type="ChEBI" id="CHEBI:18420"/>
        <label>1</label>
        <note>catalytic</note>
    </ligand>
</feature>
<dbReference type="Proteomes" id="UP000313231">
    <property type="component" value="Unassembled WGS sequence"/>
</dbReference>
<dbReference type="GO" id="GO:0008934">
    <property type="term" value="F:inositol monophosphate 1-phosphatase activity"/>
    <property type="evidence" value="ECO:0007669"/>
    <property type="project" value="TreeGrafter"/>
</dbReference>
<proteinExistence type="predicted"/>
<dbReference type="GO" id="GO:0007165">
    <property type="term" value="P:signal transduction"/>
    <property type="evidence" value="ECO:0007669"/>
    <property type="project" value="TreeGrafter"/>
</dbReference>
<organism evidence="2 3">
    <name type="scientific">Nocardioides albidus</name>
    <dbReference type="NCBI Taxonomy" id="1517589"/>
    <lineage>
        <taxon>Bacteria</taxon>
        <taxon>Bacillati</taxon>
        <taxon>Actinomycetota</taxon>
        <taxon>Actinomycetes</taxon>
        <taxon>Propionibacteriales</taxon>
        <taxon>Nocardioidaceae</taxon>
        <taxon>Nocardioides</taxon>
    </lineage>
</organism>
<dbReference type="GO" id="GO:0006020">
    <property type="term" value="P:inositol metabolic process"/>
    <property type="evidence" value="ECO:0007669"/>
    <property type="project" value="TreeGrafter"/>
</dbReference>
<comment type="caution">
    <text evidence="2">The sequence shown here is derived from an EMBL/GenBank/DDBJ whole genome shotgun (WGS) entry which is preliminary data.</text>
</comment>
<dbReference type="Gene3D" id="3.40.190.80">
    <property type="match status" value="1"/>
</dbReference>
<dbReference type="RefSeq" id="WP_139622097.1">
    <property type="nucleotide sequence ID" value="NZ_VDMP01000020.1"/>
</dbReference>
<comment type="cofactor">
    <cofactor evidence="1">
        <name>Mg(2+)</name>
        <dbReference type="ChEBI" id="CHEBI:18420"/>
    </cofactor>
</comment>
<dbReference type="PRINTS" id="PR00377">
    <property type="entry name" value="IMPHPHTASES"/>
</dbReference>